<keyword evidence="3 9" id="KW-0808">Transferase</keyword>
<dbReference type="InterPro" id="IPR051537">
    <property type="entry name" value="DNA_Adenine_Mtase"/>
</dbReference>
<feature type="domain" description="DNA methylase adenine-specific" evidence="7">
    <location>
        <begin position="157"/>
        <end position="468"/>
    </location>
</feature>
<evidence type="ECO:0000256" key="5">
    <source>
        <dbReference type="ARBA" id="ARBA00022747"/>
    </source>
</evidence>
<dbReference type="InterPro" id="IPR003356">
    <property type="entry name" value="DNA_methylase_A-5"/>
</dbReference>
<evidence type="ECO:0000256" key="4">
    <source>
        <dbReference type="ARBA" id="ARBA00022691"/>
    </source>
</evidence>
<dbReference type="EC" id="2.1.1.72" evidence="1"/>
<protein>
    <recommendedName>
        <fullName evidence="1">site-specific DNA-methyltransferase (adenine-specific)</fullName>
        <ecNumber evidence="1">2.1.1.72</ecNumber>
    </recommendedName>
</protein>
<dbReference type="EMBL" id="JAHLDV010000010">
    <property type="protein sequence ID" value="MBU3159518.1"/>
    <property type="molecule type" value="Genomic_DNA"/>
</dbReference>
<dbReference type="NCBIfam" id="TIGR00497">
    <property type="entry name" value="hsdM"/>
    <property type="match status" value="1"/>
</dbReference>
<evidence type="ECO:0000256" key="6">
    <source>
        <dbReference type="ARBA" id="ARBA00047942"/>
    </source>
</evidence>
<accession>A0ABS6BRF4</accession>
<comment type="catalytic activity">
    <reaction evidence="6">
        <text>a 2'-deoxyadenosine in DNA + S-adenosyl-L-methionine = an N(6)-methyl-2'-deoxyadenosine in DNA + S-adenosyl-L-homocysteine + H(+)</text>
        <dbReference type="Rhea" id="RHEA:15197"/>
        <dbReference type="Rhea" id="RHEA-COMP:12418"/>
        <dbReference type="Rhea" id="RHEA-COMP:12419"/>
        <dbReference type="ChEBI" id="CHEBI:15378"/>
        <dbReference type="ChEBI" id="CHEBI:57856"/>
        <dbReference type="ChEBI" id="CHEBI:59789"/>
        <dbReference type="ChEBI" id="CHEBI:90615"/>
        <dbReference type="ChEBI" id="CHEBI:90616"/>
        <dbReference type="EC" id="2.1.1.72"/>
    </reaction>
</comment>
<keyword evidence="10" id="KW-1185">Reference proteome</keyword>
<dbReference type="GO" id="GO:0009007">
    <property type="term" value="F:site-specific DNA-methyltransferase (adenine-specific) activity"/>
    <property type="evidence" value="ECO:0007669"/>
    <property type="project" value="UniProtKB-EC"/>
</dbReference>
<evidence type="ECO:0000313" key="10">
    <source>
        <dbReference type="Proteomes" id="UP000776252"/>
    </source>
</evidence>
<keyword evidence="2 9" id="KW-0489">Methyltransferase</keyword>
<dbReference type="Pfam" id="PF12161">
    <property type="entry name" value="HsdM_N"/>
    <property type="match status" value="1"/>
</dbReference>
<evidence type="ECO:0000256" key="1">
    <source>
        <dbReference type="ARBA" id="ARBA00011900"/>
    </source>
</evidence>
<organism evidence="9 10">
    <name type="scientific">Clostridium frigoris</name>
    <dbReference type="NCBI Taxonomy" id="205327"/>
    <lineage>
        <taxon>Bacteria</taxon>
        <taxon>Bacillati</taxon>
        <taxon>Bacillota</taxon>
        <taxon>Clostridia</taxon>
        <taxon>Eubacteriales</taxon>
        <taxon>Clostridiaceae</taxon>
        <taxon>Clostridium</taxon>
    </lineage>
</organism>
<evidence type="ECO:0000259" key="7">
    <source>
        <dbReference type="Pfam" id="PF02384"/>
    </source>
</evidence>
<sequence>MEKLTLQNLEGVLWSCADILRGELSAAEYKDYIFGLLFLKRLNDEFDEERGHRYKEFVEQGMVTEEVEMLLNDSAIYETFYVPETARWARLKNLNLNVGPELDKAFKALEDEPKNAELIGVLTTANYNDKERVPDKKLSQLLLVLDTINLANSNLASEDILGDAYQYLIKQFADEGGKKGGEFYTPTEIVRIMVNVLKPQEGERIYDPTAGSGGMLIQSLQYIKNQGGNYKNISLFGQEINLSTWAICKMNMLFHGAKGADIQKGDTIREPKHTEGGVLKTYDKVLANPPFSLSNWGLEEASADQFHRFPYGIPPKSYGDLAFVCHMIASLNVRGKMASVVPHGVLFRGGSEGKIREGFLKDDLVEAVIGLPQNIFYGTSIPAAILVINKNKQEDRRNKVLFIDGSNNFVKDGNKNKVRDEDINKIVTAFDEYIDVEKYANVVDIEAIKENGYNLNISRYVDTSEEEEEIDIKAVIEEINELGIKEKEIGLRLNGYLKELGFEEIE</sequence>
<keyword evidence="5" id="KW-0680">Restriction system</keyword>
<evidence type="ECO:0000313" key="9">
    <source>
        <dbReference type="EMBL" id="MBU3159518.1"/>
    </source>
</evidence>
<dbReference type="InterPro" id="IPR004546">
    <property type="entry name" value="Restrct_endonuc_T1M"/>
</dbReference>
<evidence type="ECO:0000259" key="8">
    <source>
        <dbReference type="Pfam" id="PF12161"/>
    </source>
</evidence>
<dbReference type="PANTHER" id="PTHR42933">
    <property type="entry name" value="SLR6095 PROTEIN"/>
    <property type="match status" value="1"/>
</dbReference>
<name>A0ABS6BRF4_9CLOT</name>
<dbReference type="Proteomes" id="UP000776252">
    <property type="component" value="Unassembled WGS sequence"/>
</dbReference>
<reference evidence="9 10" key="1">
    <citation type="submission" date="2021-06" db="EMBL/GenBank/DDBJ databases">
        <title>Clostridia strains as spoilage organisms.</title>
        <authorList>
            <person name="Wambui J."/>
            <person name="Stephan R."/>
            <person name="Stevens M.J.A."/>
        </authorList>
    </citation>
    <scope>NUCLEOTIDE SEQUENCE [LARGE SCALE GENOMIC DNA]</scope>
    <source>
        <strain evidence="9 10">DSM 14204</strain>
    </source>
</reference>
<feature type="domain" description="N6 adenine-specific DNA methyltransferase N-terminal" evidence="8">
    <location>
        <begin position="10"/>
        <end position="141"/>
    </location>
</feature>
<keyword evidence="4" id="KW-0949">S-adenosyl-L-methionine</keyword>
<dbReference type="GO" id="GO:0032259">
    <property type="term" value="P:methylation"/>
    <property type="evidence" value="ECO:0007669"/>
    <property type="project" value="UniProtKB-KW"/>
</dbReference>
<comment type="caution">
    <text evidence="9">The sequence shown here is derived from an EMBL/GenBank/DDBJ whole genome shotgun (WGS) entry which is preliminary data.</text>
</comment>
<gene>
    <name evidence="9" type="ORF">KPL37_07080</name>
</gene>
<dbReference type="PANTHER" id="PTHR42933:SF3">
    <property type="entry name" value="TYPE I RESTRICTION ENZYME MJAVIII METHYLASE SUBUNIT"/>
    <property type="match status" value="1"/>
</dbReference>
<dbReference type="RefSeq" id="WP_216147154.1">
    <property type="nucleotide sequence ID" value="NZ_JAHLDV010000010.1"/>
</dbReference>
<evidence type="ECO:0000256" key="2">
    <source>
        <dbReference type="ARBA" id="ARBA00022603"/>
    </source>
</evidence>
<dbReference type="InterPro" id="IPR022749">
    <property type="entry name" value="D12N6_MeTrfase_N"/>
</dbReference>
<proteinExistence type="predicted"/>
<dbReference type="Pfam" id="PF02384">
    <property type="entry name" value="N6_Mtase"/>
    <property type="match status" value="1"/>
</dbReference>
<evidence type="ECO:0000256" key="3">
    <source>
        <dbReference type="ARBA" id="ARBA00022679"/>
    </source>
</evidence>